<reference evidence="2 3" key="1">
    <citation type="submission" date="2018-12" db="EMBL/GenBank/DDBJ databases">
        <title>Unveiling genomic diversity among members of the Bifidobacterium pseudolongum species, a widely distributed gut commensal of the animal kingdom.</title>
        <authorList>
            <person name="Lugli G.A."/>
            <person name="Duranti S."/>
            <person name="Albert K."/>
            <person name="Mancabelli L."/>
            <person name="Napoli S."/>
            <person name="Viappiani A."/>
            <person name="Anzalone R."/>
            <person name="Longhi G."/>
            <person name="Milani C."/>
            <person name="Turroni F."/>
            <person name="Alessandri G."/>
            <person name="Sela D.A."/>
            <person name="Van Sinderen D."/>
            <person name="Ventura M."/>
        </authorList>
    </citation>
    <scope>NUCLEOTIDE SEQUENCE [LARGE SCALE GENOMIC DNA]</scope>
    <source>
        <strain evidence="2 3">2017B</strain>
    </source>
</reference>
<keyword evidence="1" id="KW-0472">Membrane</keyword>
<sequence>MNWTPILIGIAIICYTFVARTLLLHGVNIYSMITEPRCRNWKNVSTVSRDLCIAVALVTIGTVALCYI</sequence>
<organism evidence="2 3">
    <name type="scientific">Bifidobacterium pseudolongum subsp. globosum</name>
    <dbReference type="NCBI Taxonomy" id="1690"/>
    <lineage>
        <taxon>Bacteria</taxon>
        <taxon>Bacillati</taxon>
        <taxon>Actinomycetota</taxon>
        <taxon>Actinomycetes</taxon>
        <taxon>Bifidobacteriales</taxon>
        <taxon>Bifidobacteriaceae</taxon>
        <taxon>Bifidobacterium</taxon>
    </lineage>
</organism>
<proteinExistence type="predicted"/>
<name>A0A4Q5AMT7_9BIFI</name>
<keyword evidence="1" id="KW-1133">Transmembrane helix</keyword>
<gene>
    <name evidence="2" type="ORF">PG2017B_0759</name>
</gene>
<dbReference type="EMBL" id="RYUT01000002">
    <property type="protein sequence ID" value="RYQ30949.1"/>
    <property type="molecule type" value="Genomic_DNA"/>
</dbReference>
<keyword evidence="1" id="KW-0812">Transmembrane</keyword>
<evidence type="ECO:0000313" key="2">
    <source>
        <dbReference type="EMBL" id="RYQ30949.1"/>
    </source>
</evidence>
<dbReference type="AlphaFoldDB" id="A0A4Q5AMT7"/>
<evidence type="ECO:0000256" key="1">
    <source>
        <dbReference type="SAM" id="Phobius"/>
    </source>
</evidence>
<evidence type="ECO:0000313" key="3">
    <source>
        <dbReference type="Proteomes" id="UP000291920"/>
    </source>
</evidence>
<feature type="transmembrane region" description="Helical" evidence="1">
    <location>
        <begin position="51"/>
        <end position="67"/>
    </location>
</feature>
<dbReference type="Proteomes" id="UP000291920">
    <property type="component" value="Unassembled WGS sequence"/>
</dbReference>
<comment type="caution">
    <text evidence="2">The sequence shown here is derived from an EMBL/GenBank/DDBJ whole genome shotgun (WGS) entry which is preliminary data.</text>
</comment>
<feature type="transmembrane region" description="Helical" evidence="1">
    <location>
        <begin position="6"/>
        <end position="30"/>
    </location>
</feature>
<accession>A0A4Q5AMT7</accession>
<protein>
    <submittedName>
        <fullName evidence="2">Uncharacterized protein</fullName>
    </submittedName>
</protein>
<dbReference type="RefSeq" id="WP_129870688.1">
    <property type="nucleotide sequence ID" value="NZ_RYUO01000002.1"/>
</dbReference>